<evidence type="ECO:0000256" key="1">
    <source>
        <dbReference type="ARBA" id="ARBA00007734"/>
    </source>
</evidence>
<organism evidence="4 5">
    <name type="scientific">Tepidimonas charontis</name>
    <dbReference type="NCBI Taxonomy" id="2267262"/>
    <lineage>
        <taxon>Bacteria</taxon>
        <taxon>Pseudomonadati</taxon>
        <taxon>Pseudomonadota</taxon>
        <taxon>Betaproteobacteria</taxon>
        <taxon>Burkholderiales</taxon>
        <taxon>Tepidimonas</taxon>
    </lineage>
</organism>
<sequence>MQGQFPQRTPPTATPRAGTPVRCLWRILPPVRRAAGWLATASLASGLAWGQSLPSGPRVESAPASAAMPDDAASRTLLEMRAAFQRGDAARLAQRLAQLQGHPLEPLAAYWTLRARLEQATTEEIRAFLARWSGTYWEDRLRNDWLLQLGARGDWATLLAEAAAFRMADDPEVRCWVALARIERADAAPEAVASTVRDDWLGQRQAGAGCAAAARRLIAVGALPAEAAWQRARLAAEAGRSAVAIQAVALLDPAWAALAERALQQPQRYLDDKFTAVRHRTKEVVTLALIRLAAADPEAAAREASHLRWRAQLTAEEQAWVWGAIGKRAAQRLSDQALAYFQHAGNAALPDEWREWHARAALRAGHWAEVRRAIALLSPAKQAEPGWAYWQARALQASGDLADAERARGLLQRIAGPEGFYEQLAAEALGQPVTLPPAPPPPSAEERAAVRAQPGLQRALLAIELGLRSEGVREWHYEVALHTPGGLPERALLAAAQWACERAVWDRCINTSARTRTLVDIGQRYPTPWRELVVPRAHAVGLDPAYVYGLIRQESRFVTDARSHVGAAGLMQLMPATARWTARKLGLDGFEPTRVADPELNVQLGTAYLKFALDDFEGSMALAAAAYNAGPGRARQWRQGPVLEAAVWIENIPFEETRDYVKRVLSNTTVYAAVLSGQPQRLGDRLGRIGPRLATARAPDSELP</sequence>
<dbReference type="GO" id="GO:0016829">
    <property type="term" value="F:lyase activity"/>
    <property type="evidence" value="ECO:0007669"/>
    <property type="project" value="UniProtKB-KW"/>
</dbReference>
<gene>
    <name evidence="4" type="primary">slt</name>
    <name evidence="4" type="ORF">Tchar_01436</name>
</gene>
<dbReference type="PANTHER" id="PTHR37423:SF5">
    <property type="entry name" value="SOLUBLE LYTIC MUREIN TRANSGLYCOSYLASE"/>
    <property type="match status" value="1"/>
</dbReference>
<dbReference type="EC" id="4.2.2.-" evidence="4"/>
<feature type="domain" description="Transglycosylase SLT" evidence="3">
    <location>
        <begin position="538"/>
        <end position="639"/>
    </location>
</feature>
<evidence type="ECO:0000259" key="3">
    <source>
        <dbReference type="Pfam" id="PF01464"/>
    </source>
</evidence>
<dbReference type="Gene3D" id="1.25.20.10">
    <property type="entry name" value="Bacterial muramidases"/>
    <property type="match status" value="1"/>
</dbReference>
<dbReference type="OrthoDB" id="92254at2"/>
<dbReference type="PANTHER" id="PTHR37423">
    <property type="entry name" value="SOLUBLE LYTIC MUREIN TRANSGLYCOSYLASE-RELATED"/>
    <property type="match status" value="1"/>
</dbReference>
<protein>
    <submittedName>
        <fullName evidence="4">Soluble lytic murein transglycosylase</fullName>
        <ecNumber evidence="4">4.2.2.-</ecNumber>
    </submittedName>
</protein>
<keyword evidence="5" id="KW-1185">Reference proteome</keyword>
<dbReference type="InterPro" id="IPR008939">
    <property type="entry name" value="Lytic_TGlycosylase_superhlx_U"/>
</dbReference>
<dbReference type="InterPro" id="IPR023346">
    <property type="entry name" value="Lysozyme-like_dom_sf"/>
</dbReference>
<evidence type="ECO:0000256" key="2">
    <source>
        <dbReference type="ARBA" id="ARBA00022729"/>
    </source>
</evidence>
<dbReference type="CDD" id="cd13401">
    <property type="entry name" value="Slt70-like"/>
    <property type="match status" value="1"/>
</dbReference>
<dbReference type="Pfam" id="PF01464">
    <property type="entry name" value="SLT"/>
    <property type="match status" value="1"/>
</dbReference>
<accession>A0A554XEU1</accession>
<dbReference type="EMBL" id="VJON01000020">
    <property type="protein sequence ID" value="TSE34343.1"/>
    <property type="molecule type" value="Genomic_DNA"/>
</dbReference>
<keyword evidence="2" id="KW-0732">Signal</keyword>
<evidence type="ECO:0000313" key="5">
    <source>
        <dbReference type="Proteomes" id="UP000318294"/>
    </source>
</evidence>
<dbReference type="GO" id="GO:0042597">
    <property type="term" value="C:periplasmic space"/>
    <property type="evidence" value="ECO:0007669"/>
    <property type="project" value="InterPro"/>
</dbReference>
<comment type="similarity">
    <text evidence="1">Belongs to the transglycosylase Slt family.</text>
</comment>
<dbReference type="AlphaFoldDB" id="A0A554XEU1"/>
<dbReference type="InterPro" id="IPR008258">
    <property type="entry name" value="Transglycosylase_SLT_dom_1"/>
</dbReference>
<name>A0A554XEU1_9BURK</name>
<reference evidence="4 5" key="1">
    <citation type="submission" date="2019-07" db="EMBL/GenBank/DDBJ databases">
        <title>Tepidimonas charontis SPSP-6 draft genome.</title>
        <authorList>
            <person name="Da Costa M.S."/>
            <person name="Froufe H.J.C."/>
            <person name="Egas C."/>
            <person name="Albuquerque L."/>
        </authorList>
    </citation>
    <scope>NUCLEOTIDE SEQUENCE [LARGE SCALE GENOMIC DNA]</scope>
    <source>
        <strain evidence="4 5">SPSP-6</strain>
    </source>
</reference>
<dbReference type="Proteomes" id="UP000318294">
    <property type="component" value="Unassembled WGS sequence"/>
</dbReference>
<evidence type="ECO:0000313" key="4">
    <source>
        <dbReference type="EMBL" id="TSE34343.1"/>
    </source>
</evidence>
<comment type="caution">
    <text evidence="4">The sequence shown here is derived from an EMBL/GenBank/DDBJ whole genome shotgun (WGS) entry which is preliminary data.</text>
</comment>
<dbReference type="Gene3D" id="1.10.530.10">
    <property type="match status" value="1"/>
</dbReference>
<dbReference type="SUPFAM" id="SSF53955">
    <property type="entry name" value="Lysozyme-like"/>
    <property type="match status" value="1"/>
</dbReference>
<proteinExistence type="inferred from homology"/>
<dbReference type="SUPFAM" id="SSF48435">
    <property type="entry name" value="Bacterial muramidases"/>
    <property type="match status" value="1"/>
</dbReference>
<keyword evidence="4" id="KW-0456">Lyase</keyword>
<dbReference type="GO" id="GO:0004553">
    <property type="term" value="F:hydrolase activity, hydrolyzing O-glycosyl compounds"/>
    <property type="evidence" value="ECO:0007669"/>
    <property type="project" value="InterPro"/>
</dbReference>